<keyword evidence="2" id="KW-1185">Reference proteome</keyword>
<name>A0ACC2PEB7_9HYME</name>
<comment type="caution">
    <text evidence="1">The sequence shown here is derived from an EMBL/GenBank/DDBJ whole genome shotgun (WGS) entry which is preliminary data.</text>
</comment>
<protein>
    <submittedName>
        <fullName evidence="1">Uncharacterized protein</fullName>
    </submittedName>
</protein>
<sequence length="404" mass="47492">MSMKICTCILWWIWTFFGNMTTADPIVGGRRVSKAIRGSANFSSHNYNGIEKFSAWTISCDEGWDTICTLRVQNYSFAPEDKVRERVCHLFLDHEKIYKIENETQIEVFRFGSEKFIVETIEEDWADTDKGKFFINFKIVDMQICRSRTITFDLKRRPKNLEHSHIEFYKENRNIILNPDSVSIIYAFSHESNFTQETFNSTGDLVYGPVGPEHFDIDDDAVIMSDKPIQDININNRERFKVINICNYRYPCHPEIHESNNQALTTSMDSLTRCEKQNATKWSCMTQLVYSNYRFFSIQFEYAPVHIMIHNVYQGNLITMTSKWDPVTFDLAIELTMFSTNGQRFRSVEFTTLSRSVPWFDMLGDLFLNDDDYDICFHLSWGLRDARREFSIKCYSLLDLTQPL</sequence>
<reference evidence="1" key="1">
    <citation type="submission" date="2023-04" db="EMBL/GenBank/DDBJ databases">
        <title>A chromosome-level genome assembly of the parasitoid wasp Eretmocerus hayati.</title>
        <authorList>
            <person name="Zhong Y."/>
            <person name="Liu S."/>
            <person name="Liu Y."/>
        </authorList>
    </citation>
    <scope>NUCLEOTIDE SEQUENCE</scope>
    <source>
        <strain evidence="1">ZJU_SS_LIU_2023</strain>
    </source>
</reference>
<evidence type="ECO:0000313" key="2">
    <source>
        <dbReference type="Proteomes" id="UP001239111"/>
    </source>
</evidence>
<evidence type="ECO:0000313" key="1">
    <source>
        <dbReference type="EMBL" id="KAJ8681909.1"/>
    </source>
</evidence>
<dbReference type="EMBL" id="CM056741">
    <property type="protein sequence ID" value="KAJ8681909.1"/>
    <property type="molecule type" value="Genomic_DNA"/>
</dbReference>
<dbReference type="Proteomes" id="UP001239111">
    <property type="component" value="Chromosome 1"/>
</dbReference>
<gene>
    <name evidence="1" type="ORF">QAD02_017701</name>
</gene>
<proteinExistence type="predicted"/>
<organism evidence="1 2">
    <name type="scientific">Eretmocerus hayati</name>
    <dbReference type="NCBI Taxonomy" id="131215"/>
    <lineage>
        <taxon>Eukaryota</taxon>
        <taxon>Metazoa</taxon>
        <taxon>Ecdysozoa</taxon>
        <taxon>Arthropoda</taxon>
        <taxon>Hexapoda</taxon>
        <taxon>Insecta</taxon>
        <taxon>Pterygota</taxon>
        <taxon>Neoptera</taxon>
        <taxon>Endopterygota</taxon>
        <taxon>Hymenoptera</taxon>
        <taxon>Apocrita</taxon>
        <taxon>Proctotrupomorpha</taxon>
        <taxon>Chalcidoidea</taxon>
        <taxon>Aphelinidae</taxon>
        <taxon>Aphelininae</taxon>
        <taxon>Eretmocerus</taxon>
    </lineage>
</organism>
<accession>A0ACC2PEB7</accession>